<name>A0A9X8NVC6_BACCE</name>
<organism evidence="1 2">
    <name type="scientific">Bacillus cereus</name>
    <dbReference type="NCBI Taxonomy" id="1396"/>
    <lineage>
        <taxon>Bacteria</taxon>
        <taxon>Bacillati</taxon>
        <taxon>Bacillota</taxon>
        <taxon>Bacilli</taxon>
        <taxon>Bacillales</taxon>
        <taxon>Bacillaceae</taxon>
        <taxon>Bacillus</taxon>
        <taxon>Bacillus cereus group</taxon>
    </lineage>
</organism>
<reference evidence="1 2" key="1">
    <citation type="submission" date="2019-01" db="EMBL/GenBank/DDBJ databases">
        <title>Draft genome sequence of heavy metal resistant Bacillus cereus NWUAB01.</title>
        <authorList>
            <person name="Babalola O."/>
            <person name="Aremu B.R."/>
            <person name="Ayangbenro A.S."/>
        </authorList>
    </citation>
    <scope>NUCLEOTIDE SEQUENCE [LARGE SCALE GENOMIC DNA]</scope>
    <source>
        <strain evidence="1 2">NWUAB01</strain>
    </source>
</reference>
<evidence type="ECO:0000313" key="2">
    <source>
        <dbReference type="Proteomes" id="UP000253597"/>
    </source>
</evidence>
<comment type="caution">
    <text evidence="1">The sequence shown here is derived from an EMBL/GenBank/DDBJ whole genome shotgun (WGS) entry which is preliminary data.</text>
</comment>
<sequence>MVIAHRNDALLIANVGEKVVFQDFGPSLGTSLDLVNNSIKVISGGVYEINMNITVSVPNFSTKPLNSEVSFILMTLPLHSFKKVNLWYHIFRIRFHCVSDKYAYCRKNNTA</sequence>
<proteinExistence type="predicted"/>
<dbReference type="Proteomes" id="UP000253597">
    <property type="component" value="Unassembled WGS sequence"/>
</dbReference>
<gene>
    <name evidence="1" type="ORF">DR116_0016280</name>
</gene>
<dbReference type="EMBL" id="QNGD03000007">
    <property type="protein sequence ID" value="RWQ73590.1"/>
    <property type="molecule type" value="Genomic_DNA"/>
</dbReference>
<evidence type="ECO:0000313" key="1">
    <source>
        <dbReference type="EMBL" id="RWQ73590.1"/>
    </source>
</evidence>
<dbReference type="AlphaFoldDB" id="A0A9X8NVC6"/>
<protein>
    <submittedName>
        <fullName evidence="1">Uncharacterized protein</fullName>
    </submittedName>
</protein>
<accession>A0A9X8NVC6</accession>